<dbReference type="Proteomes" id="UP000617628">
    <property type="component" value="Unassembled WGS sequence"/>
</dbReference>
<accession>A0A934S4P1</accession>
<evidence type="ECO:0000256" key="1">
    <source>
        <dbReference type="ARBA" id="ARBA00008779"/>
    </source>
</evidence>
<dbReference type="PROSITE" id="PS00523">
    <property type="entry name" value="SULFATASE_1"/>
    <property type="match status" value="1"/>
</dbReference>
<evidence type="ECO:0000256" key="3">
    <source>
        <dbReference type="ARBA" id="ARBA00022801"/>
    </source>
</evidence>
<organism evidence="7 8">
    <name type="scientific">Pelagicoccus mobilis</name>
    <dbReference type="NCBI Taxonomy" id="415221"/>
    <lineage>
        <taxon>Bacteria</taxon>
        <taxon>Pseudomonadati</taxon>
        <taxon>Verrucomicrobiota</taxon>
        <taxon>Opitutia</taxon>
        <taxon>Puniceicoccales</taxon>
        <taxon>Pelagicoccaceae</taxon>
        <taxon>Pelagicoccus</taxon>
    </lineage>
</organism>
<reference evidence="7" key="1">
    <citation type="submission" date="2021-01" db="EMBL/GenBank/DDBJ databases">
        <title>Modified the classification status of verrucomicrobia.</title>
        <authorList>
            <person name="Feng X."/>
        </authorList>
    </citation>
    <scope>NUCLEOTIDE SEQUENCE</scope>
    <source>
        <strain evidence="7">KCTC 13126</strain>
    </source>
</reference>
<dbReference type="CDD" id="cd16143">
    <property type="entry name" value="ARS_like"/>
    <property type="match status" value="1"/>
</dbReference>
<dbReference type="SUPFAM" id="SSF53649">
    <property type="entry name" value="Alkaline phosphatase-like"/>
    <property type="match status" value="1"/>
</dbReference>
<keyword evidence="5" id="KW-0732">Signal</keyword>
<dbReference type="GO" id="GO:0046872">
    <property type="term" value="F:metal ion binding"/>
    <property type="evidence" value="ECO:0007669"/>
    <property type="project" value="UniProtKB-KW"/>
</dbReference>
<keyword evidence="3" id="KW-0378">Hydrolase</keyword>
<dbReference type="Pfam" id="PF00884">
    <property type="entry name" value="Sulfatase"/>
    <property type="match status" value="1"/>
</dbReference>
<dbReference type="Gene3D" id="3.30.1120.10">
    <property type="match status" value="1"/>
</dbReference>
<keyword evidence="4" id="KW-0106">Calcium</keyword>
<feature type="signal peptide" evidence="5">
    <location>
        <begin position="1"/>
        <end position="23"/>
    </location>
</feature>
<dbReference type="InterPro" id="IPR050738">
    <property type="entry name" value="Sulfatase"/>
</dbReference>
<dbReference type="InterPro" id="IPR017850">
    <property type="entry name" value="Alkaline_phosphatase_core_sf"/>
</dbReference>
<comment type="similarity">
    <text evidence="1">Belongs to the sulfatase family.</text>
</comment>
<dbReference type="InterPro" id="IPR024607">
    <property type="entry name" value="Sulfatase_CS"/>
</dbReference>
<dbReference type="EMBL" id="JAENIL010000038">
    <property type="protein sequence ID" value="MBK1878943.1"/>
    <property type="molecule type" value="Genomic_DNA"/>
</dbReference>
<dbReference type="AlphaFoldDB" id="A0A934S4P1"/>
<dbReference type="GO" id="GO:0004065">
    <property type="term" value="F:arylsulfatase activity"/>
    <property type="evidence" value="ECO:0007669"/>
    <property type="project" value="TreeGrafter"/>
</dbReference>
<evidence type="ECO:0000256" key="2">
    <source>
        <dbReference type="ARBA" id="ARBA00022723"/>
    </source>
</evidence>
<proteinExistence type="inferred from homology"/>
<dbReference type="Gene3D" id="3.40.720.10">
    <property type="entry name" value="Alkaline Phosphatase, subunit A"/>
    <property type="match status" value="1"/>
</dbReference>
<dbReference type="RefSeq" id="WP_200357157.1">
    <property type="nucleotide sequence ID" value="NZ_JAENIL010000038.1"/>
</dbReference>
<evidence type="ECO:0000259" key="6">
    <source>
        <dbReference type="Pfam" id="PF00884"/>
    </source>
</evidence>
<dbReference type="PANTHER" id="PTHR42693">
    <property type="entry name" value="ARYLSULFATASE FAMILY MEMBER"/>
    <property type="match status" value="1"/>
</dbReference>
<evidence type="ECO:0000256" key="4">
    <source>
        <dbReference type="ARBA" id="ARBA00022837"/>
    </source>
</evidence>
<comment type="caution">
    <text evidence="7">The sequence shown here is derived from an EMBL/GenBank/DDBJ whole genome shotgun (WGS) entry which is preliminary data.</text>
</comment>
<feature type="domain" description="Sulfatase N-terminal" evidence="6">
    <location>
        <begin position="29"/>
        <end position="381"/>
    </location>
</feature>
<sequence length="517" mass="57829">MKFLNLLGFVVCALLVLRSEAIAEANEAPNIIIILADDLGIGDVSAYNESSAWETPHIDRLAASGMRFTDAHSNAALCTPTRYGIMTGRYAWRTRLKSSGFNGYSRPLIADERLTMPEMLSENGYETALIGKWHLGWNWHYLEDRELAIEEGRFPKIDFSKPVSSGPKENGFNYSFGLMASLSSPPFVYVENGMPTSIPEATSVNYDEKAFWRKGPIGTDFKHVDVLPELTRRAVSYIEEKASENQPFFLYFAMTAPHAPIIPPSEYIGKSNTNAYGDFVLMVDDMVGQVLQAVESDPRLRKTLIVFTSDNGQLPRADFDDDELPLAGQKGSYIYRGKKFDIYEGGHRVPFIVSWPGEVEAGSLSSETISTVDFMATFAELRSVTLSDQEAEDSLSFLPVLRGGKMDTEKRVATVVHSSDGRFAIRKGDWKLVLWPGSGGWAYPKTADEMAGLPRFQLYNLAKDPGETLNLYSKHPERVTELKALLEEYVDAGRSTRGAKQRNDGDARWEQLEWMSR</sequence>
<evidence type="ECO:0000313" key="8">
    <source>
        <dbReference type="Proteomes" id="UP000617628"/>
    </source>
</evidence>
<dbReference type="PROSITE" id="PS00149">
    <property type="entry name" value="SULFATASE_2"/>
    <property type="match status" value="1"/>
</dbReference>
<name>A0A934S4P1_9BACT</name>
<keyword evidence="2" id="KW-0479">Metal-binding</keyword>
<dbReference type="PANTHER" id="PTHR42693:SF53">
    <property type="entry name" value="ENDO-4-O-SULFATASE"/>
    <property type="match status" value="1"/>
</dbReference>
<dbReference type="InterPro" id="IPR000917">
    <property type="entry name" value="Sulfatase_N"/>
</dbReference>
<evidence type="ECO:0000256" key="5">
    <source>
        <dbReference type="SAM" id="SignalP"/>
    </source>
</evidence>
<gene>
    <name evidence="7" type="ORF">JIN87_18815</name>
</gene>
<protein>
    <submittedName>
        <fullName evidence="7">Arylsulfatase</fullName>
    </submittedName>
</protein>
<keyword evidence="8" id="KW-1185">Reference proteome</keyword>
<evidence type="ECO:0000313" key="7">
    <source>
        <dbReference type="EMBL" id="MBK1878943.1"/>
    </source>
</evidence>
<feature type="chain" id="PRO_5037070559" evidence="5">
    <location>
        <begin position="24"/>
        <end position="517"/>
    </location>
</feature>